<dbReference type="OrthoDB" id="4495511at2"/>
<keyword evidence="3" id="KW-1185">Reference proteome</keyword>
<organism evidence="2 3">
    <name type="scientific">Catenulispora acidiphila (strain DSM 44928 / JCM 14897 / NBRC 102108 / NRRL B-24433 / ID139908)</name>
    <dbReference type="NCBI Taxonomy" id="479433"/>
    <lineage>
        <taxon>Bacteria</taxon>
        <taxon>Bacillati</taxon>
        <taxon>Actinomycetota</taxon>
        <taxon>Actinomycetes</taxon>
        <taxon>Catenulisporales</taxon>
        <taxon>Catenulisporaceae</taxon>
        <taxon>Catenulispora</taxon>
    </lineage>
</organism>
<dbReference type="Proteomes" id="UP000000851">
    <property type="component" value="Chromosome"/>
</dbReference>
<proteinExistence type="predicted"/>
<dbReference type="RefSeq" id="WP_012784685.1">
    <property type="nucleotide sequence ID" value="NC_013131.1"/>
</dbReference>
<evidence type="ECO:0000313" key="3">
    <source>
        <dbReference type="Proteomes" id="UP000000851"/>
    </source>
</evidence>
<reference evidence="2 3" key="1">
    <citation type="journal article" date="2009" name="Stand. Genomic Sci.">
        <title>Complete genome sequence of Catenulispora acidiphila type strain (ID 139908).</title>
        <authorList>
            <person name="Copeland A."/>
            <person name="Lapidus A."/>
            <person name="Glavina Del Rio T."/>
            <person name="Nolan M."/>
            <person name="Lucas S."/>
            <person name="Chen F."/>
            <person name="Tice H."/>
            <person name="Cheng J.F."/>
            <person name="Bruce D."/>
            <person name="Goodwin L."/>
            <person name="Pitluck S."/>
            <person name="Mikhailova N."/>
            <person name="Pati A."/>
            <person name="Ivanova N."/>
            <person name="Mavromatis K."/>
            <person name="Chen A."/>
            <person name="Palaniappan K."/>
            <person name="Chain P."/>
            <person name="Land M."/>
            <person name="Hauser L."/>
            <person name="Chang Y.J."/>
            <person name="Jeffries C.D."/>
            <person name="Chertkov O."/>
            <person name="Brettin T."/>
            <person name="Detter J.C."/>
            <person name="Han C."/>
            <person name="Ali Z."/>
            <person name="Tindall B.J."/>
            <person name="Goker M."/>
            <person name="Bristow J."/>
            <person name="Eisen J.A."/>
            <person name="Markowitz V."/>
            <person name="Hugenholtz P."/>
            <person name="Kyrpides N.C."/>
            <person name="Klenk H.P."/>
        </authorList>
    </citation>
    <scope>NUCLEOTIDE SEQUENCE [LARGE SCALE GENOMIC DNA]</scope>
    <source>
        <strain evidence="3">DSM 44928 / JCM 14897 / NBRC 102108 / NRRL B-24433 / ID139908</strain>
    </source>
</reference>
<dbReference type="AlphaFoldDB" id="C7PVN4"/>
<dbReference type="HOGENOM" id="CLU_344103_0_0_11"/>
<dbReference type="STRING" id="479433.Caci_0438"/>
<sequence length="822" mass="87987">MTRIVPDDARAALADFIEAVAPAELSAEEIAEALWLAQWINQSAGATAGSAEPQQESGQEAPPPHRVPVSIPRTPAGRQQPARAHPPATVADAESEPERRTSPPPRLMGSALIRVPSPTGSEAVRFARSLRRLRPLPVRRAPGTADAAATVDEAETARFAAETGLLWPVYTRQRPRRGVAKVVVDTSVSMQVWEGLEEDIVRGLSLSRVFRRVETWSLYQRGETAVVCERRAGVAAGHEGPLARLADGSGDGAVLILSDGVARLWYDGAVLDAVDRLAVQGPVALVQPLPNRLWRRTGLRPRLTTVTGTARGPEALHLTRVAIGTAAPAVPIIEADESWFATWAALASGRLATARFAVLGSRSPAGYAQSVAAGGVQEPGQLVGDGMAVPVVRRFRAAASQGARELAAALSVVPLSLPIMQMVLATCFPDRSRAHLAEVITGGLMQRDPKVPEGGGPPAFRWLPGVGEELRREVDDRQAERVRAALSGYLDAELGFRPDSRGFIAIMGTPAMPAEREGRFGSPFARILPDTVRRALNHAGVAYTVSDTVGTASEAQRITHALALAEAARNTGRSAEIDEAIEAARLAVSEAAGRDWPLTDALAELLEHRGRREGSPFDAEEAVIVLREYVDRAPADDPHRQEGLERLADALLARYQSTESPDDLDDAIRMRRRLAEAEDAAQDQLVLLADALLEHHRLTGASLSAYEATDLMSGLRRTGQSEGVRVAATAILARGLDIMSRSTRAEEDIEASDAVWLALMPELGELTEDQAAVTRTAIEARIRFHKSSGRAGRARALEAAYEDALGRLGQQWGLPGAQASAI</sequence>
<dbReference type="KEGG" id="cai:Caci_0438"/>
<dbReference type="NCBIfam" id="NF041121">
    <property type="entry name" value="SAV_2336_NTERM"/>
    <property type="match status" value="1"/>
</dbReference>
<evidence type="ECO:0000313" key="2">
    <source>
        <dbReference type="EMBL" id="ACU69390.1"/>
    </source>
</evidence>
<gene>
    <name evidence="2" type="ordered locus">Caci_0438</name>
</gene>
<protein>
    <submittedName>
        <fullName evidence="2">Uncharacterized protein</fullName>
    </submittedName>
</protein>
<feature type="region of interest" description="Disordered" evidence="1">
    <location>
        <begin position="46"/>
        <end position="114"/>
    </location>
</feature>
<dbReference type="InParanoid" id="C7PVN4"/>
<dbReference type="EMBL" id="CP001700">
    <property type="protein sequence ID" value="ACU69390.1"/>
    <property type="molecule type" value="Genomic_DNA"/>
</dbReference>
<name>C7PVN4_CATAD</name>
<dbReference type="InterPro" id="IPR047738">
    <property type="entry name" value="SAV_2336-like_N"/>
</dbReference>
<evidence type="ECO:0000256" key="1">
    <source>
        <dbReference type="SAM" id="MobiDB-lite"/>
    </source>
</evidence>
<dbReference type="eggNOG" id="COG1409">
    <property type="taxonomic scope" value="Bacteria"/>
</dbReference>
<accession>C7PVN4</accession>